<dbReference type="GO" id="GO:0009425">
    <property type="term" value="C:bacterial-type flagellum basal body"/>
    <property type="evidence" value="ECO:0007669"/>
    <property type="project" value="UniProtKB-SubCell"/>
</dbReference>
<dbReference type="Pfam" id="PF00460">
    <property type="entry name" value="Flg_bb_rod"/>
    <property type="match status" value="1"/>
</dbReference>
<accession>A0A7X2T0Z3</accession>
<proteinExistence type="inferred from homology"/>
<evidence type="ECO:0000259" key="4">
    <source>
        <dbReference type="Pfam" id="PF06429"/>
    </source>
</evidence>
<dbReference type="PANTHER" id="PTHR30435:SF19">
    <property type="entry name" value="FLAGELLAR BASAL-BODY ROD PROTEIN FLGG"/>
    <property type="match status" value="1"/>
</dbReference>
<comment type="caution">
    <text evidence="6">The sequence shown here is derived from an EMBL/GenBank/DDBJ whole genome shotgun (WGS) entry which is preliminary data.</text>
</comment>
<keyword evidence="6" id="KW-0969">Cilium</keyword>
<keyword evidence="7" id="KW-1185">Reference proteome</keyword>
<dbReference type="EMBL" id="VULX01000007">
    <property type="protein sequence ID" value="MSR91097.1"/>
    <property type="molecule type" value="Genomic_DNA"/>
</dbReference>
<keyword evidence="6" id="KW-0282">Flagellum</keyword>
<dbReference type="Pfam" id="PF22692">
    <property type="entry name" value="LlgE_F_G_D1"/>
    <property type="match status" value="1"/>
</dbReference>
<dbReference type="InterPro" id="IPR037925">
    <property type="entry name" value="FlgE/F/G-like"/>
</dbReference>
<keyword evidence="6" id="KW-0966">Cell projection</keyword>
<dbReference type="GO" id="GO:0071978">
    <property type="term" value="P:bacterial-type flagellum-dependent swarming motility"/>
    <property type="evidence" value="ECO:0007669"/>
    <property type="project" value="TreeGrafter"/>
</dbReference>
<dbReference type="InterPro" id="IPR010930">
    <property type="entry name" value="Flg_bb/hook_C_dom"/>
</dbReference>
<organism evidence="6 7">
    <name type="scientific">Inconstantimicrobium porci</name>
    <dbReference type="NCBI Taxonomy" id="2652291"/>
    <lineage>
        <taxon>Bacteria</taxon>
        <taxon>Bacillati</taxon>
        <taxon>Bacillota</taxon>
        <taxon>Clostridia</taxon>
        <taxon>Eubacteriales</taxon>
        <taxon>Clostridiaceae</taxon>
        <taxon>Inconstantimicrobium</taxon>
    </lineage>
</organism>
<dbReference type="RefSeq" id="WP_154530979.1">
    <property type="nucleotide sequence ID" value="NZ_JAQXTV010000242.1"/>
</dbReference>
<sequence length="256" mass="28304">MFRVLWNGKSAMNANQEKLDAISNNLANSGTSGYKKVDVQFKDLLSETLERQGYPTSDKNAYTGTGVRTTGWVRDYKQGTLTQTGISTDFAIDGEGFFRVKTSDGQDAYVRAGNFEVDVDGKLVDSSGNKIQLNFMEGYNENNTKFYKNTFTVNTDGEIFLSENGGIKKVAELPVYNAVGSTGFIAKGDNLYVPSEGAQVYRQTDVSVRQGFLENANIDIAQEFTDMITAQRAFQLGSKAITTADEMWGMVNQLRR</sequence>
<evidence type="ECO:0000313" key="6">
    <source>
        <dbReference type="EMBL" id="MSR91097.1"/>
    </source>
</evidence>
<protein>
    <submittedName>
        <fullName evidence="6">Flagellar basal body rod protein FlgG</fullName>
    </submittedName>
</protein>
<dbReference type="Proteomes" id="UP000460287">
    <property type="component" value="Unassembled WGS sequence"/>
</dbReference>
<dbReference type="SUPFAM" id="SSF117143">
    <property type="entry name" value="Flagellar hook protein flgE"/>
    <property type="match status" value="1"/>
</dbReference>
<name>A0A7X2T0Z3_9CLOT</name>
<gene>
    <name evidence="6" type="primary">flgG</name>
    <name evidence="6" type="ORF">FYJ33_06660</name>
</gene>
<evidence type="ECO:0000256" key="2">
    <source>
        <dbReference type="RuleBase" id="RU362116"/>
    </source>
</evidence>
<dbReference type="InterPro" id="IPR053967">
    <property type="entry name" value="LlgE_F_G-like_D1"/>
</dbReference>
<comment type="subcellular location">
    <subcellularLocation>
        <location evidence="2">Bacterial flagellum basal body</location>
    </subcellularLocation>
</comment>
<dbReference type="NCBIfam" id="TIGR03506">
    <property type="entry name" value="FlgEFG_subfam"/>
    <property type="match status" value="1"/>
</dbReference>
<dbReference type="AlphaFoldDB" id="A0A7X2T0Z3"/>
<dbReference type="InterPro" id="IPR001444">
    <property type="entry name" value="Flag_bb_rod_N"/>
</dbReference>
<evidence type="ECO:0000256" key="1">
    <source>
        <dbReference type="ARBA" id="ARBA00009677"/>
    </source>
</evidence>
<feature type="domain" description="Flagellar hook protein FlgE/F/G-like D1" evidence="5">
    <location>
        <begin position="91"/>
        <end position="159"/>
    </location>
</feature>
<evidence type="ECO:0000259" key="5">
    <source>
        <dbReference type="Pfam" id="PF22692"/>
    </source>
</evidence>
<comment type="similarity">
    <text evidence="1 2">Belongs to the flagella basal body rod proteins family.</text>
</comment>
<feature type="domain" description="Flagellar basal-body/hook protein C-terminal" evidence="4">
    <location>
        <begin position="209"/>
        <end position="254"/>
    </location>
</feature>
<evidence type="ECO:0000259" key="3">
    <source>
        <dbReference type="Pfam" id="PF00460"/>
    </source>
</evidence>
<dbReference type="PANTHER" id="PTHR30435">
    <property type="entry name" value="FLAGELLAR PROTEIN"/>
    <property type="match status" value="1"/>
</dbReference>
<keyword evidence="2" id="KW-0975">Bacterial flagellum</keyword>
<evidence type="ECO:0000313" key="7">
    <source>
        <dbReference type="Proteomes" id="UP000460287"/>
    </source>
</evidence>
<feature type="domain" description="Flagellar basal body rod protein N-terminal" evidence="3">
    <location>
        <begin position="7"/>
        <end position="35"/>
    </location>
</feature>
<dbReference type="InterPro" id="IPR020013">
    <property type="entry name" value="Flagellar_FlgE/F/G"/>
</dbReference>
<reference evidence="6 7" key="1">
    <citation type="submission" date="2019-08" db="EMBL/GenBank/DDBJ databases">
        <title>In-depth cultivation of the pig gut microbiome towards novel bacterial diversity and tailored functional studies.</title>
        <authorList>
            <person name="Wylensek D."/>
            <person name="Hitch T.C.A."/>
            <person name="Clavel T."/>
        </authorList>
    </citation>
    <scope>NUCLEOTIDE SEQUENCE [LARGE SCALE GENOMIC DNA]</scope>
    <source>
        <strain evidence="6 7">WCA-383-APC-5B</strain>
    </source>
</reference>
<dbReference type="Pfam" id="PF06429">
    <property type="entry name" value="Flg_bbr_C"/>
    <property type="match status" value="1"/>
</dbReference>